<dbReference type="SUPFAM" id="SSF52540">
    <property type="entry name" value="P-loop containing nucleoside triphosphate hydrolases"/>
    <property type="match status" value="1"/>
</dbReference>
<organism evidence="3 4">
    <name type="scientific">Rhodovibrio sodomensis</name>
    <dbReference type="NCBI Taxonomy" id="1088"/>
    <lineage>
        <taxon>Bacteria</taxon>
        <taxon>Pseudomonadati</taxon>
        <taxon>Pseudomonadota</taxon>
        <taxon>Alphaproteobacteria</taxon>
        <taxon>Rhodospirillales</taxon>
        <taxon>Rhodovibrionaceae</taxon>
        <taxon>Rhodovibrio</taxon>
    </lineage>
</organism>
<reference evidence="3 4" key="1">
    <citation type="journal article" date="2020" name="Microorganisms">
        <title>Osmotic Adaptation and Compatible Solute Biosynthesis of Phototrophic Bacteria as Revealed from Genome Analyses.</title>
        <authorList>
            <person name="Imhoff J.F."/>
            <person name="Rahn T."/>
            <person name="Kunzel S."/>
            <person name="Keller A."/>
            <person name="Neulinger S.C."/>
        </authorList>
    </citation>
    <scope>NUCLEOTIDE SEQUENCE [LARGE SCALE GENOMIC DNA]</scope>
    <source>
        <strain evidence="3 4">DSM 9895</strain>
    </source>
</reference>
<dbReference type="InterPro" id="IPR002586">
    <property type="entry name" value="CobQ/CobB/MinD/ParA_Nub-bd_dom"/>
</dbReference>
<accession>A0ABS1DHZ1</accession>
<dbReference type="Pfam" id="PF01656">
    <property type="entry name" value="CbiA"/>
    <property type="match status" value="1"/>
</dbReference>
<evidence type="ECO:0000313" key="4">
    <source>
        <dbReference type="Proteomes" id="UP001296873"/>
    </source>
</evidence>
<protein>
    <recommendedName>
        <fullName evidence="2">CobQ/CobB/MinD/ParA nucleotide binding domain-containing protein</fullName>
    </recommendedName>
</protein>
<evidence type="ECO:0000313" key="3">
    <source>
        <dbReference type="EMBL" id="MBK1669005.1"/>
    </source>
</evidence>
<keyword evidence="4" id="KW-1185">Reference proteome</keyword>
<feature type="domain" description="CobQ/CobB/MinD/ParA nucleotide binding" evidence="2">
    <location>
        <begin position="31"/>
        <end position="144"/>
    </location>
</feature>
<dbReference type="EMBL" id="NRRL01000036">
    <property type="protein sequence ID" value="MBK1669005.1"/>
    <property type="molecule type" value="Genomic_DNA"/>
</dbReference>
<sequence length="295" mass="32994">MSQDEKQAKGSEEERHEPVGIDHKEETPVLIMASNDGGVGKTMVAVNALMIWERCGVKPAVVEMDSARSLSGILGEDRVDLSLDQGQSMDELARNPRAAEEFFDPTFDVFASGPTVVDPGANVLKPFLEWIERSEGAGIWQEEGIRPHFLAVADDDQEALKEAWKTIERVREVFGDWAKVYLVLNDRAGTGFRSISDLKFWKRVKEMREAGELTLIGTENPENDGEVPFVRRCDSLLWEAVRTQGYTPFDAYKERESIAKKAGMNAMKATRAKKALRDWVAHIQDAFAPIAPKRG</sequence>
<feature type="region of interest" description="Disordered" evidence="1">
    <location>
        <begin position="1"/>
        <end position="26"/>
    </location>
</feature>
<dbReference type="InterPro" id="IPR027417">
    <property type="entry name" value="P-loop_NTPase"/>
</dbReference>
<evidence type="ECO:0000259" key="2">
    <source>
        <dbReference type="Pfam" id="PF01656"/>
    </source>
</evidence>
<dbReference type="Gene3D" id="3.40.50.300">
    <property type="entry name" value="P-loop containing nucleotide triphosphate hydrolases"/>
    <property type="match status" value="1"/>
</dbReference>
<evidence type="ECO:0000256" key="1">
    <source>
        <dbReference type="SAM" id="MobiDB-lite"/>
    </source>
</evidence>
<name>A0ABS1DHZ1_9PROT</name>
<proteinExistence type="predicted"/>
<comment type="caution">
    <text evidence="3">The sequence shown here is derived from an EMBL/GenBank/DDBJ whole genome shotgun (WGS) entry which is preliminary data.</text>
</comment>
<gene>
    <name evidence="3" type="ORF">CKO28_13285</name>
</gene>
<dbReference type="Proteomes" id="UP001296873">
    <property type="component" value="Unassembled WGS sequence"/>
</dbReference>